<organism evidence="1 2">
    <name type="scientific">Cylindrobasidium torrendii FP15055 ss-10</name>
    <dbReference type="NCBI Taxonomy" id="1314674"/>
    <lineage>
        <taxon>Eukaryota</taxon>
        <taxon>Fungi</taxon>
        <taxon>Dikarya</taxon>
        <taxon>Basidiomycota</taxon>
        <taxon>Agaricomycotina</taxon>
        <taxon>Agaricomycetes</taxon>
        <taxon>Agaricomycetidae</taxon>
        <taxon>Agaricales</taxon>
        <taxon>Marasmiineae</taxon>
        <taxon>Physalacriaceae</taxon>
        <taxon>Cylindrobasidium</taxon>
    </lineage>
</organism>
<gene>
    <name evidence="1" type="ORF">CYLTODRAFT_62898</name>
</gene>
<proteinExistence type="predicted"/>
<sequence>MKLPTHSAIPDGPMHPNACWISPLPLSSKSTMFQKSTNSGSRFLWVFLLSCPSLVVARSFSASSNIFSLFRLNNLTHCFRWPKQFCESMQLDGRVYDLPKMQHGHKWLSQQATTCPSRSSVSTSQCPEARQGYFHLCRRPRDPAMHCVCSSLLSGSRWQDYELDRFLSLAVWPQSAVLA</sequence>
<evidence type="ECO:0000313" key="1">
    <source>
        <dbReference type="EMBL" id="KIY72156.1"/>
    </source>
</evidence>
<keyword evidence="2" id="KW-1185">Reference proteome</keyword>
<dbReference type="Proteomes" id="UP000054007">
    <property type="component" value="Unassembled WGS sequence"/>
</dbReference>
<reference evidence="1 2" key="1">
    <citation type="journal article" date="2015" name="Fungal Genet. Biol.">
        <title>Evolution of novel wood decay mechanisms in Agaricales revealed by the genome sequences of Fistulina hepatica and Cylindrobasidium torrendii.</title>
        <authorList>
            <person name="Floudas D."/>
            <person name="Held B.W."/>
            <person name="Riley R."/>
            <person name="Nagy L.G."/>
            <person name="Koehler G."/>
            <person name="Ransdell A.S."/>
            <person name="Younus H."/>
            <person name="Chow J."/>
            <person name="Chiniquy J."/>
            <person name="Lipzen A."/>
            <person name="Tritt A."/>
            <person name="Sun H."/>
            <person name="Haridas S."/>
            <person name="LaButti K."/>
            <person name="Ohm R.A."/>
            <person name="Kues U."/>
            <person name="Blanchette R.A."/>
            <person name="Grigoriev I.V."/>
            <person name="Minto R.E."/>
            <person name="Hibbett D.S."/>
        </authorList>
    </citation>
    <scope>NUCLEOTIDE SEQUENCE [LARGE SCALE GENOMIC DNA]</scope>
    <source>
        <strain evidence="1 2">FP15055 ss-10</strain>
    </source>
</reference>
<dbReference type="EMBL" id="KN880446">
    <property type="protein sequence ID" value="KIY72156.1"/>
    <property type="molecule type" value="Genomic_DNA"/>
</dbReference>
<protein>
    <submittedName>
        <fullName evidence="1">Uncharacterized protein</fullName>
    </submittedName>
</protein>
<accession>A0A0D7BRA3</accession>
<name>A0A0D7BRA3_9AGAR</name>
<dbReference type="AlphaFoldDB" id="A0A0D7BRA3"/>
<evidence type="ECO:0000313" key="2">
    <source>
        <dbReference type="Proteomes" id="UP000054007"/>
    </source>
</evidence>